<accession>W5QK62</accession>
<name>W5QK62_9ACTN</name>
<protein>
    <submittedName>
        <fullName evidence="3">Putative cytochrom P-450 hydroxylase</fullName>
    </submittedName>
</protein>
<dbReference type="InterPro" id="IPR002397">
    <property type="entry name" value="Cyt_P450_B"/>
</dbReference>
<dbReference type="InterPro" id="IPR036396">
    <property type="entry name" value="Cyt_P450_sf"/>
</dbReference>
<comment type="similarity">
    <text evidence="1 2">Belongs to the cytochrome P450 family.</text>
</comment>
<keyword evidence="2" id="KW-0503">Monooxygenase</keyword>
<dbReference type="GO" id="GO:0005506">
    <property type="term" value="F:iron ion binding"/>
    <property type="evidence" value="ECO:0007669"/>
    <property type="project" value="InterPro"/>
</dbReference>
<dbReference type="PANTHER" id="PTHR46696:SF1">
    <property type="entry name" value="CYTOCHROME P450 YJIB-RELATED"/>
    <property type="match status" value="1"/>
</dbReference>
<dbReference type="GO" id="GO:0020037">
    <property type="term" value="F:heme binding"/>
    <property type="evidence" value="ECO:0007669"/>
    <property type="project" value="InterPro"/>
</dbReference>
<dbReference type="GO" id="GO:0016705">
    <property type="term" value="F:oxidoreductase activity, acting on paired donors, with incorporation or reduction of molecular oxygen"/>
    <property type="evidence" value="ECO:0007669"/>
    <property type="project" value="InterPro"/>
</dbReference>
<dbReference type="InterPro" id="IPR017972">
    <property type="entry name" value="Cyt_P450_CS"/>
</dbReference>
<keyword evidence="2" id="KW-0560">Oxidoreductase</keyword>
<dbReference type="PROSITE" id="PS00086">
    <property type="entry name" value="CYTOCHROME_P450"/>
    <property type="match status" value="1"/>
</dbReference>
<dbReference type="AlphaFoldDB" id="W5QK62"/>
<dbReference type="PANTHER" id="PTHR46696">
    <property type="entry name" value="P450, PUTATIVE (EUROFUNG)-RELATED"/>
    <property type="match status" value="1"/>
</dbReference>
<organism evidence="3">
    <name type="scientific">Streptomyces albus subsp. albus</name>
    <dbReference type="NCBI Taxonomy" id="67257"/>
    <lineage>
        <taxon>Bacteria</taxon>
        <taxon>Bacillati</taxon>
        <taxon>Actinomycetota</taxon>
        <taxon>Actinomycetes</taxon>
        <taxon>Kitasatosporales</taxon>
        <taxon>Streptomycetaceae</taxon>
        <taxon>Streptomyces</taxon>
    </lineage>
</organism>
<dbReference type="InterPro" id="IPR001128">
    <property type="entry name" value="Cyt_P450"/>
</dbReference>
<dbReference type="CDD" id="cd11037">
    <property type="entry name" value="CYP199A2-like"/>
    <property type="match status" value="1"/>
</dbReference>
<keyword evidence="2" id="KW-0408">Iron</keyword>
<evidence type="ECO:0000313" key="3">
    <source>
        <dbReference type="EMBL" id="AEA29632.1"/>
    </source>
</evidence>
<dbReference type="PRINTS" id="PR00359">
    <property type="entry name" value="BP450"/>
</dbReference>
<dbReference type="Pfam" id="PF00067">
    <property type="entry name" value="p450"/>
    <property type="match status" value="1"/>
</dbReference>
<evidence type="ECO:0000256" key="1">
    <source>
        <dbReference type="ARBA" id="ARBA00010617"/>
    </source>
</evidence>
<dbReference type="SUPFAM" id="SSF48264">
    <property type="entry name" value="Cytochrome P450"/>
    <property type="match status" value="1"/>
</dbReference>
<reference evidence="3" key="1">
    <citation type="submission" date="2014-06" db="EMBL/GenBank/DDBJ databases">
        <title>Porothramycin biosynthetic cluster.</title>
        <authorList>
            <person name="Najmanova L."/>
            <person name="Ulanova D."/>
            <person name="Jelinkova M."/>
            <person name="Janata J."/>
        </authorList>
    </citation>
    <scope>NUCLEOTIDE SEQUENCE</scope>
    <source>
        <strain evidence="3">ATCC 39897</strain>
    </source>
</reference>
<evidence type="ECO:0000256" key="2">
    <source>
        <dbReference type="RuleBase" id="RU000461"/>
    </source>
</evidence>
<dbReference type="GO" id="GO:0004497">
    <property type="term" value="F:monooxygenase activity"/>
    <property type="evidence" value="ECO:0007669"/>
    <property type="project" value="UniProtKB-KW"/>
</dbReference>
<sequence>MTTATTASSVPESDVALFSTESLLDPYPHYATLRGLGPAVYLTEYDMYGLFRYEHVRPALVDWERFSSAEGIAMNAPTNERMEGSVLRMDPPRQRVVRKVFDDALRPRFVRKIAGDLEQLAGRLVESLVRRGEFDGVADFARKLPVDIVLDLIGFPRDEQREEILHWALGAFNFMGPASDHQYASLPEVEALAQYLVTKATPEKLLPDSFGQIVWEAVDRGEITENEALLTMSAYACAGVDTTIAGIASTLWLLARNPDEWAEVRRDPTTVPGAFLEGLRVEAPVQFFSRVTTCDVQLGQVTIPAGARVVLSYGSANRDERHYPDPDRFRVRRHPSDSVAFGFGVHTCPGRVLASMEAHALFTALAERVETIELAGEPTRVPNNITRGLESLPIRVT</sequence>
<proteinExistence type="inferred from homology"/>
<dbReference type="EMBL" id="HQ872605">
    <property type="protein sequence ID" value="AEA29632.1"/>
    <property type="molecule type" value="Genomic_DNA"/>
</dbReference>
<keyword evidence="2" id="KW-0349">Heme</keyword>
<dbReference type="Gene3D" id="1.10.630.10">
    <property type="entry name" value="Cytochrome P450"/>
    <property type="match status" value="1"/>
</dbReference>
<keyword evidence="2" id="KW-0479">Metal-binding</keyword>